<dbReference type="Pfam" id="PF00583">
    <property type="entry name" value="Acetyltransf_1"/>
    <property type="match status" value="1"/>
</dbReference>
<organism evidence="2">
    <name type="scientific">Clostridium tertium</name>
    <dbReference type="NCBI Taxonomy" id="1559"/>
    <lineage>
        <taxon>Bacteria</taxon>
        <taxon>Bacillati</taxon>
        <taxon>Bacillota</taxon>
        <taxon>Clostridia</taxon>
        <taxon>Eubacteriales</taxon>
        <taxon>Clostridiaceae</taxon>
        <taxon>Clostridium</taxon>
    </lineage>
</organism>
<sequence>MEYKLTNNPSEEDKKEIFEELLKYNLAHIENKDVQELGIFLENEEGKKVAGLIGDTHGNWLTINYLWVSEDIRGKDIGTEIIEKAEEEARRRGCKYVFLNTFSFQAEGFYLKLGYEKVFSLEEYPITGKRHYFIKNL</sequence>
<dbReference type="EMBL" id="CACRTO010000020">
    <property type="protein sequence ID" value="VYU39737.1"/>
    <property type="molecule type" value="Genomic_DNA"/>
</dbReference>
<dbReference type="InterPro" id="IPR000182">
    <property type="entry name" value="GNAT_dom"/>
</dbReference>
<dbReference type="AlphaFoldDB" id="A0A6N3EPZ2"/>
<dbReference type="RefSeq" id="WP_156626719.1">
    <property type="nucleotide sequence ID" value="NZ_CACRTO010000020.1"/>
</dbReference>
<evidence type="ECO:0000259" key="1">
    <source>
        <dbReference type="PROSITE" id="PS51186"/>
    </source>
</evidence>
<name>A0A6N3EPZ2_9CLOT</name>
<accession>A0A6N3EPZ2</accession>
<protein>
    <submittedName>
        <fullName evidence="2">Putative acetyltransferase</fullName>
    </submittedName>
</protein>
<dbReference type="InterPro" id="IPR016181">
    <property type="entry name" value="Acyl_CoA_acyltransferase"/>
</dbReference>
<dbReference type="InterPro" id="IPR052829">
    <property type="entry name" value="N-acetyltransferase_domain"/>
</dbReference>
<gene>
    <name evidence="2" type="ORF">CTLFYP3_02286</name>
</gene>
<dbReference type="SUPFAM" id="SSF55729">
    <property type="entry name" value="Acyl-CoA N-acyltransferases (Nat)"/>
    <property type="match status" value="1"/>
</dbReference>
<keyword evidence="2" id="KW-0808">Transferase</keyword>
<dbReference type="PANTHER" id="PTHR43259:SF1">
    <property type="entry name" value="N-ACETYLTRANSFERASE DOMAIN-CONTAINING PROTEIN"/>
    <property type="match status" value="1"/>
</dbReference>
<reference evidence="2" key="1">
    <citation type="submission" date="2019-11" db="EMBL/GenBank/DDBJ databases">
        <authorList>
            <person name="Feng L."/>
        </authorList>
    </citation>
    <scope>NUCLEOTIDE SEQUENCE</scope>
    <source>
        <strain evidence="2">CTertiumLFYP3</strain>
    </source>
</reference>
<evidence type="ECO:0000313" key="2">
    <source>
        <dbReference type="EMBL" id="VYU39737.1"/>
    </source>
</evidence>
<feature type="domain" description="N-acetyltransferase" evidence="1">
    <location>
        <begin position="1"/>
        <end position="137"/>
    </location>
</feature>
<proteinExistence type="predicted"/>
<dbReference type="PROSITE" id="PS51186">
    <property type="entry name" value="GNAT"/>
    <property type="match status" value="1"/>
</dbReference>
<dbReference type="Gene3D" id="3.40.630.30">
    <property type="match status" value="1"/>
</dbReference>
<dbReference type="GO" id="GO:0016747">
    <property type="term" value="F:acyltransferase activity, transferring groups other than amino-acyl groups"/>
    <property type="evidence" value="ECO:0007669"/>
    <property type="project" value="InterPro"/>
</dbReference>
<dbReference type="PANTHER" id="PTHR43259">
    <property type="entry name" value="SPT10P"/>
    <property type="match status" value="1"/>
</dbReference>